<dbReference type="AlphaFoldDB" id="A0A2P2IXC8"/>
<proteinExistence type="predicted"/>
<reference evidence="1" key="1">
    <citation type="submission" date="2018-02" db="EMBL/GenBank/DDBJ databases">
        <title>Rhizophora mucronata_Transcriptome.</title>
        <authorList>
            <person name="Meera S.P."/>
            <person name="Sreeshan A."/>
            <person name="Augustine A."/>
        </authorList>
    </citation>
    <scope>NUCLEOTIDE SEQUENCE</scope>
    <source>
        <tissue evidence="1">Leaf</tissue>
    </source>
</reference>
<evidence type="ECO:0000313" key="1">
    <source>
        <dbReference type="EMBL" id="MBW85876.1"/>
    </source>
</evidence>
<accession>A0A2P2IXC8</accession>
<dbReference type="EMBL" id="GGEC01005393">
    <property type="protein sequence ID" value="MBW85876.1"/>
    <property type="molecule type" value="Transcribed_RNA"/>
</dbReference>
<protein>
    <submittedName>
        <fullName evidence="1">Uncharacterized protein</fullName>
    </submittedName>
</protein>
<sequence>MGFYKGALAYSLEGLPLQKFSLFFFLIKNFSKKLHFEPSNIHNYYLGG</sequence>
<name>A0A2P2IXC8_RHIMU</name>
<organism evidence="1">
    <name type="scientific">Rhizophora mucronata</name>
    <name type="common">Asiatic mangrove</name>
    <dbReference type="NCBI Taxonomy" id="61149"/>
    <lineage>
        <taxon>Eukaryota</taxon>
        <taxon>Viridiplantae</taxon>
        <taxon>Streptophyta</taxon>
        <taxon>Embryophyta</taxon>
        <taxon>Tracheophyta</taxon>
        <taxon>Spermatophyta</taxon>
        <taxon>Magnoliopsida</taxon>
        <taxon>eudicotyledons</taxon>
        <taxon>Gunneridae</taxon>
        <taxon>Pentapetalae</taxon>
        <taxon>rosids</taxon>
        <taxon>fabids</taxon>
        <taxon>Malpighiales</taxon>
        <taxon>Rhizophoraceae</taxon>
        <taxon>Rhizophora</taxon>
    </lineage>
</organism>